<dbReference type="PROSITE" id="PS51257">
    <property type="entry name" value="PROKAR_LIPOPROTEIN"/>
    <property type="match status" value="1"/>
</dbReference>
<gene>
    <name evidence="2" type="ORF">ACFPOC_13210</name>
</gene>
<keyword evidence="3" id="KW-1185">Reference proteome</keyword>
<dbReference type="RefSeq" id="WP_209839377.1">
    <property type="nucleotide sequence ID" value="NZ_JAGGJP010000005.1"/>
</dbReference>
<reference evidence="3" key="1">
    <citation type="journal article" date="2019" name="Int. J. Syst. Evol. Microbiol.">
        <title>The Global Catalogue of Microorganisms (GCM) 10K type strain sequencing project: providing services to taxonomists for standard genome sequencing and annotation.</title>
        <authorList>
            <consortium name="The Broad Institute Genomics Platform"/>
            <consortium name="The Broad Institute Genome Sequencing Center for Infectious Disease"/>
            <person name="Wu L."/>
            <person name="Ma J."/>
        </authorList>
    </citation>
    <scope>NUCLEOTIDE SEQUENCE [LARGE SCALE GENOMIC DNA]</scope>
    <source>
        <strain evidence="3">KACC 11588</strain>
    </source>
</reference>
<sequence>MIHRPASLVLVLLLAACSREPLRLAVPPAPASERVGVAFASVEVLDVSLPAYAQDDRIYVQGQGGALTAVPRAVLADDPARALTLDLSRTLGALTGARSAPEPWPFEERAQAQVDVRVAEIVADATAGAFVIRGQYFVASQDGTGRDRAREFRVAVPLPPDPGPAAIASARGQATLQLARQIATDGLR</sequence>
<organism evidence="2 3">
    <name type="scientific">Rubellimicrobium aerolatum</name>
    <dbReference type="NCBI Taxonomy" id="490979"/>
    <lineage>
        <taxon>Bacteria</taxon>
        <taxon>Pseudomonadati</taxon>
        <taxon>Pseudomonadota</taxon>
        <taxon>Alphaproteobacteria</taxon>
        <taxon>Rhodobacterales</taxon>
        <taxon>Roseobacteraceae</taxon>
        <taxon>Rubellimicrobium</taxon>
    </lineage>
</organism>
<feature type="domain" description="ABC-type transport auxiliary lipoprotein component" evidence="1">
    <location>
        <begin position="27"/>
        <end position="183"/>
    </location>
</feature>
<name>A0ABW0SEY1_9RHOB</name>
<evidence type="ECO:0000313" key="3">
    <source>
        <dbReference type="Proteomes" id="UP001596056"/>
    </source>
</evidence>
<protein>
    <submittedName>
        <fullName evidence="2">Membrane integrity-associated transporter subunit PqiC</fullName>
    </submittedName>
</protein>
<evidence type="ECO:0000313" key="2">
    <source>
        <dbReference type="EMBL" id="MFC5567365.1"/>
    </source>
</evidence>
<proteinExistence type="predicted"/>
<accession>A0ABW0SEY1</accession>
<evidence type="ECO:0000259" key="1">
    <source>
        <dbReference type="Pfam" id="PF03886"/>
    </source>
</evidence>
<dbReference type="Proteomes" id="UP001596056">
    <property type="component" value="Unassembled WGS sequence"/>
</dbReference>
<dbReference type="Pfam" id="PF03886">
    <property type="entry name" value="ABC_trans_aux"/>
    <property type="match status" value="1"/>
</dbReference>
<comment type="caution">
    <text evidence="2">The sequence shown here is derived from an EMBL/GenBank/DDBJ whole genome shotgun (WGS) entry which is preliminary data.</text>
</comment>
<dbReference type="SUPFAM" id="SSF159594">
    <property type="entry name" value="XCC0632-like"/>
    <property type="match status" value="1"/>
</dbReference>
<dbReference type="EMBL" id="JBHSNA010000013">
    <property type="protein sequence ID" value="MFC5567365.1"/>
    <property type="molecule type" value="Genomic_DNA"/>
</dbReference>
<dbReference type="Gene3D" id="3.40.50.10610">
    <property type="entry name" value="ABC-type transport auxiliary lipoprotein component"/>
    <property type="match status" value="1"/>
</dbReference>
<dbReference type="InterPro" id="IPR005586">
    <property type="entry name" value="ABC_trans_aux"/>
</dbReference>